<feature type="transmembrane region" description="Helical" evidence="1">
    <location>
        <begin position="23"/>
        <end position="45"/>
    </location>
</feature>
<evidence type="ECO:0000313" key="2">
    <source>
        <dbReference type="EMBL" id="MVT25539.1"/>
    </source>
</evidence>
<organism evidence="2 3">
    <name type="scientific">Nesterenkonia alkaliphila</name>
    <dbReference type="NCBI Taxonomy" id="1463631"/>
    <lineage>
        <taxon>Bacteria</taxon>
        <taxon>Bacillati</taxon>
        <taxon>Actinomycetota</taxon>
        <taxon>Actinomycetes</taxon>
        <taxon>Micrococcales</taxon>
        <taxon>Micrococcaceae</taxon>
        <taxon>Nesterenkonia</taxon>
    </lineage>
</organism>
<evidence type="ECO:0008006" key="4">
    <source>
        <dbReference type="Google" id="ProtNLM"/>
    </source>
</evidence>
<proteinExistence type="predicted"/>
<feature type="transmembrane region" description="Helical" evidence="1">
    <location>
        <begin position="102"/>
        <end position="123"/>
    </location>
</feature>
<keyword evidence="1" id="KW-0812">Transmembrane</keyword>
<dbReference type="EMBL" id="WRPM01000027">
    <property type="protein sequence ID" value="MVT25539.1"/>
    <property type="molecule type" value="Genomic_DNA"/>
</dbReference>
<dbReference type="AlphaFoldDB" id="A0A7K1UGH9"/>
<evidence type="ECO:0000313" key="3">
    <source>
        <dbReference type="Proteomes" id="UP000460157"/>
    </source>
</evidence>
<accession>A0A7K1UGH9</accession>
<dbReference type="OrthoDB" id="3178004at2"/>
<protein>
    <recommendedName>
        <fullName evidence="4">DUF1648 domain-containing protein</fullName>
    </recommendedName>
</protein>
<feature type="transmembrane region" description="Helical" evidence="1">
    <location>
        <begin position="65"/>
        <end position="90"/>
    </location>
</feature>
<evidence type="ECO:0000256" key="1">
    <source>
        <dbReference type="SAM" id="Phobius"/>
    </source>
</evidence>
<gene>
    <name evidence="2" type="ORF">GNZ21_04040</name>
</gene>
<feature type="transmembrane region" description="Helical" evidence="1">
    <location>
        <begin position="138"/>
        <end position="158"/>
    </location>
</feature>
<keyword evidence="3" id="KW-1185">Reference proteome</keyword>
<sequence>MSADATSDTVQSRPPIPYRGRRVTWGAVVPVAVLASAFLLVLSWLPRLPEEVALQWGPQDVNRYGSVWELVGVLGAVAALSVSVLAGFALCTGRTAFIRRMVLGLATGQAVLFAGLMLASVAVQLDLAPGEVPDAPELGMLIGLAAALAAGALAAGLAGKDPRMPATGPVTGAQAELAPDERAVWVKTVSPSRRFLAWFTVIAVLYLVSMGALAWSVQSWFTLVLTLLPVPLVLVLYAWRVRVDSRGLTAASVMGWPKLHVPADEVEGAQLGEVKSPMGEFGGWGIRSSLQHPAGTIGVVIRAGEALEVARSGGRKIVVTVDDAATGAALLNAKAHRARQSSGVE</sequence>
<dbReference type="Proteomes" id="UP000460157">
    <property type="component" value="Unassembled WGS sequence"/>
</dbReference>
<feature type="transmembrane region" description="Helical" evidence="1">
    <location>
        <begin position="220"/>
        <end position="239"/>
    </location>
</feature>
<dbReference type="RefSeq" id="WP_157321567.1">
    <property type="nucleotide sequence ID" value="NZ_BMFX01000015.1"/>
</dbReference>
<comment type="caution">
    <text evidence="2">The sequence shown here is derived from an EMBL/GenBank/DDBJ whole genome shotgun (WGS) entry which is preliminary data.</text>
</comment>
<name>A0A7K1UGH9_9MICC</name>
<keyword evidence="1" id="KW-0472">Membrane</keyword>
<reference evidence="2 3" key="1">
    <citation type="submission" date="2019-12" db="EMBL/GenBank/DDBJ databases">
        <title>Nesterenkonia muleiensis sp. nov., a novel actinobacterium isolated from sap of Populus euphratica.</title>
        <authorList>
            <person name="Wang R."/>
        </authorList>
    </citation>
    <scope>NUCLEOTIDE SEQUENCE [LARGE SCALE GENOMIC DNA]</scope>
    <source>
        <strain evidence="2 3">F10</strain>
    </source>
</reference>
<keyword evidence="1" id="KW-1133">Transmembrane helix</keyword>
<feature type="transmembrane region" description="Helical" evidence="1">
    <location>
        <begin position="195"/>
        <end position="214"/>
    </location>
</feature>